<evidence type="ECO:0000259" key="1">
    <source>
        <dbReference type="Pfam" id="PF14492"/>
    </source>
</evidence>
<dbReference type="GeneID" id="9046446"/>
<evidence type="ECO:0000313" key="3">
    <source>
        <dbReference type="Proteomes" id="UP000007800"/>
    </source>
</evidence>
<dbReference type="Proteomes" id="UP000007800">
    <property type="component" value="Unassembled WGS sequence"/>
</dbReference>
<keyword evidence="3" id="KW-1185">Reference proteome</keyword>
<dbReference type="InterPro" id="IPR035647">
    <property type="entry name" value="EFG_III/V"/>
</dbReference>
<protein>
    <recommendedName>
        <fullName evidence="1">Elongation Factor G domain-containing protein</fullName>
    </recommendedName>
</protein>
<sequence length="54" mass="5769">VRVSVSPVRLEDTDALTLGLIRLKQADPAASVARNPDTGELLVGCCGDEHLHRC</sequence>
<name>C5KIS3_PERM5</name>
<dbReference type="EMBL" id="GG673328">
    <property type="protein sequence ID" value="EER15620.1"/>
    <property type="molecule type" value="Genomic_DNA"/>
</dbReference>
<dbReference type="Gene3D" id="3.30.70.870">
    <property type="entry name" value="Elongation Factor G (Translational Gtpase), domain 3"/>
    <property type="match status" value="1"/>
</dbReference>
<dbReference type="AlphaFoldDB" id="C5KIS3"/>
<feature type="non-terminal residue" evidence="2">
    <location>
        <position position="1"/>
    </location>
</feature>
<dbReference type="InParanoid" id="C5KIS3"/>
<dbReference type="SUPFAM" id="SSF54980">
    <property type="entry name" value="EF-G C-terminal domain-like"/>
    <property type="match status" value="1"/>
</dbReference>
<dbReference type="OrthoDB" id="364892at2759"/>
<gene>
    <name evidence="2" type="ORF">Pmar_PMAR028598</name>
</gene>
<feature type="non-terminal residue" evidence="2">
    <location>
        <position position="54"/>
    </location>
</feature>
<dbReference type="InterPro" id="IPR041095">
    <property type="entry name" value="EFG_II"/>
</dbReference>
<accession>C5KIS3</accession>
<evidence type="ECO:0000313" key="2">
    <source>
        <dbReference type="EMBL" id="EER15620.1"/>
    </source>
</evidence>
<organism evidence="3">
    <name type="scientific">Perkinsus marinus (strain ATCC 50983 / TXsc)</name>
    <dbReference type="NCBI Taxonomy" id="423536"/>
    <lineage>
        <taxon>Eukaryota</taxon>
        <taxon>Sar</taxon>
        <taxon>Alveolata</taxon>
        <taxon>Perkinsozoa</taxon>
        <taxon>Perkinsea</taxon>
        <taxon>Perkinsida</taxon>
        <taxon>Perkinsidae</taxon>
        <taxon>Perkinsus</taxon>
    </lineage>
</organism>
<reference evidence="2 3" key="1">
    <citation type="submission" date="2008-07" db="EMBL/GenBank/DDBJ databases">
        <authorList>
            <person name="El-Sayed N."/>
            <person name="Caler E."/>
            <person name="Inman J."/>
            <person name="Amedeo P."/>
            <person name="Hass B."/>
            <person name="Wortman J."/>
        </authorList>
    </citation>
    <scope>NUCLEOTIDE SEQUENCE [LARGE SCALE GENOMIC DNA]</scope>
    <source>
        <strain evidence="3">ATCC 50983 / TXsc</strain>
    </source>
</reference>
<proteinExistence type="predicted"/>
<dbReference type="Pfam" id="PF14492">
    <property type="entry name" value="EFG_III"/>
    <property type="match status" value="1"/>
</dbReference>
<feature type="domain" description="Elongation Factor G" evidence="1">
    <location>
        <begin position="2"/>
        <end position="51"/>
    </location>
</feature>
<dbReference type="RefSeq" id="XP_002783824.1">
    <property type="nucleotide sequence ID" value="XM_002783778.1"/>
</dbReference>